<sequence length="116" mass="12773">MSELIGEALLELLRHGLPRHVPTAASMLDWLREAATPPLGVELFSADGAAFTGIVIVDRNRPIFMLAARQGPAPRIHMGPSAPPNAPRYGSPYGQRSLFDEDDETYWRDGHAGWPR</sequence>
<gene>
    <name evidence="2" type="ORF">BE04_37665</name>
</gene>
<evidence type="ECO:0000313" key="3">
    <source>
        <dbReference type="Proteomes" id="UP000075604"/>
    </source>
</evidence>
<accession>A0A150P0S8</accession>
<evidence type="ECO:0000256" key="1">
    <source>
        <dbReference type="SAM" id="MobiDB-lite"/>
    </source>
</evidence>
<protein>
    <submittedName>
        <fullName evidence="2">Uncharacterized protein</fullName>
    </submittedName>
</protein>
<evidence type="ECO:0000313" key="2">
    <source>
        <dbReference type="EMBL" id="KYF48519.1"/>
    </source>
</evidence>
<reference evidence="2 3" key="1">
    <citation type="submission" date="2014-02" db="EMBL/GenBank/DDBJ databases">
        <title>The small core and large imbalanced accessory genome model reveals a collaborative survival strategy of Sorangium cellulosum strains in nature.</title>
        <authorList>
            <person name="Han K."/>
            <person name="Peng R."/>
            <person name="Blom J."/>
            <person name="Li Y.-Z."/>
        </authorList>
    </citation>
    <scope>NUCLEOTIDE SEQUENCE [LARGE SCALE GENOMIC DNA]</scope>
    <source>
        <strain evidence="2 3">So0157-18</strain>
    </source>
</reference>
<dbReference type="AlphaFoldDB" id="A0A150P0S8"/>
<feature type="region of interest" description="Disordered" evidence="1">
    <location>
        <begin position="74"/>
        <end position="102"/>
    </location>
</feature>
<organism evidence="2 3">
    <name type="scientific">Sorangium cellulosum</name>
    <name type="common">Polyangium cellulosum</name>
    <dbReference type="NCBI Taxonomy" id="56"/>
    <lineage>
        <taxon>Bacteria</taxon>
        <taxon>Pseudomonadati</taxon>
        <taxon>Myxococcota</taxon>
        <taxon>Polyangia</taxon>
        <taxon>Polyangiales</taxon>
        <taxon>Polyangiaceae</taxon>
        <taxon>Sorangium</taxon>
    </lineage>
</organism>
<proteinExistence type="predicted"/>
<dbReference type="EMBL" id="JELX01004376">
    <property type="protein sequence ID" value="KYF48519.1"/>
    <property type="molecule type" value="Genomic_DNA"/>
</dbReference>
<name>A0A150P0S8_SORCE</name>
<dbReference type="Proteomes" id="UP000075604">
    <property type="component" value="Unassembled WGS sequence"/>
</dbReference>
<comment type="caution">
    <text evidence="2">The sequence shown here is derived from an EMBL/GenBank/DDBJ whole genome shotgun (WGS) entry which is preliminary data.</text>
</comment>